<feature type="compositionally biased region" description="Basic and acidic residues" evidence="6">
    <location>
        <begin position="2626"/>
        <end position="2640"/>
    </location>
</feature>
<evidence type="ECO:0000259" key="7">
    <source>
        <dbReference type="Pfam" id="PF17213"/>
    </source>
</evidence>
<dbReference type="Gene3D" id="2.60.40.10">
    <property type="entry name" value="Immunoglobulins"/>
    <property type="match status" value="26"/>
</dbReference>
<feature type="region of interest" description="Disordered" evidence="6">
    <location>
        <begin position="3851"/>
        <end position="3887"/>
    </location>
</feature>
<dbReference type="InParanoid" id="C3ZBW1"/>
<keyword evidence="4" id="KW-0969">Cilium</keyword>
<keyword evidence="3" id="KW-0963">Cytoplasm</keyword>
<feature type="compositionally biased region" description="Basic and acidic residues" evidence="6">
    <location>
        <begin position="3877"/>
        <end position="3886"/>
    </location>
</feature>
<dbReference type="STRING" id="7739.C3ZBW1"/>
<organism>
    <name type="scientific">Branchiostoma floridae</name>
    <name type="common">Florida lancelet</name>
    <name type="synonym">Amphioxus</name>
    <dbReference type="NCBI Taxonomy" id="7739"/>
    <lineage>
        <taxon>Eukaryota</taxon>
        <taxon>Metazoa</taxon>
        <taxon>Chordata</taxon>
        <taxon>Cephalochordata</taxon>
        <taxon>Leptocardii</taxon>
        <taxon>Amphioxiformes</taxon>
        <taxon>Branchiostomatidae</taxon>
        <taxon>Branchiostoma</taxon>
    </lineage>
</organism>
<dbReference type="eggNOG" id="ENOG502QQ4F">
    <property type="taxonomic scope" value="Eukaryota"/>
</dbReference>
<name>C3ZBW1_BRAFL</name>
<evidence type="ECO:0000256" key="3">
    <source>
        <dbReference type="ARBA" id="ARBA00022490"/>
    </source>
</evidence>
<feature type="compositionally biased region" description="Polar residues" evidence="6">
    <location>
        <begin position="2501"/>
        <end position="2511"/>
    </location>
</feature>
<feature type="region of interest" description="Disordered" evidence="6">
    <location>
        <begin position="2711"/>
        <end position="2819"/>
    </location>
</feature>
<feature type="domain" description="HYDIN/VesB/CFA65-like Ig-like" evidence="8">
    <location>
        <begin position="201"/>
        <end position="293"/>
    </location>
</feature>
<dbReference type="Gene3D" id="3.40.50.300">
    <property type="entry name" value="P-loop containing nucleotide triphosphate hydrolases"/>
    <property type="match status" value="1"/>
</dbReference>
<dbReference type="PANTHER" id="PTHR23053">
    <property type="entry name" value="DLEC1 DELETED IN LUNG AND ESOPHAGEAL CANCER 1"/>
    <property type="match status" value="1"/>
</dbReference>
<feature type="compositionally biased region" description="Basic and acidic residues" evidence="6">
    <location>
        <begin position="2765"/>
        <end position="2779"/>
    </location>
</feature>
<dbReference type="InterPro" id="IPR033305">
    <property type="entry name" value="Hydin-like"/>
</dbReference>
<feature type="domain" description="HYDIN/VesB/CFA65-like Ig-like" evidence="8">
    <location>
        <begin position="462"/>
        <end position="562"/>
    </location>
</feature>
<dbReference type="GO" id="GO:0005737">
    <property type="term" value="C:cytoplasm"/>
    <property type="evidence" value="ECO:0007669"/>
    <property type="project" value="UniProtKB-SubCell"/>
</dbReference>
<reference evidence="9" key="1">
    <citation type="journal article" date="2008" name="Nature">
        <title>The amphioxus genome and the evolution of the chordate karyotype.</title>
        <authorList>
            <consortium name="US DOE Joint Genome Institute (JGI-PGF)"/>
            <person name="Putnam N.H."/>
            <person name="Butts T."/>
            <person name="Ferrier D.E.K."/>
            <person name="Furlong R.F."/>
            <person name="Hellsten U."/>
            <person name="Kawashima T."/>
            <person name="Robinson-Rechavi M."/>
            <person name="Shoguchi E."/>
            <person name="Terry A."/>
            <person name="Yu J.-K."/>
            <person name="Benito-Gutierrez E.L."/>
            <person name="Dubchak I."/>
            <person name="Garcia-Fernandez J."/>
            <person name="Gibson-Brown J.J."/>
            <person name="Grigoriev I.V."/>
            <person name="Horton A.C."/>
            <person name="de Jong P.J."/>
            <person name="Jurka J."/>
            <person name="Kapitonov V.V."/>
            <person name="Kohara Y."/>
            <person name="Kuroki Y."/>
            <person name="Lindquist E."/>
            <person name="Lucas S."/>
            <person name="Osoegawa K."/>
            <person name="Pennacchio L.A."/>
            <person name="Salamov A.A."/>
            <person name="Satou Y."/>
            <person name="Sauka-Spengler T."/>
            <person name="Schmutz J."/>
            <person name="Shin-I T."/>
            <person name="Toyoda A."/>
            <person name="Bronner-Fraser M."/>
            <person name="Fujiyama A."/>
            <person name="Holland L.Z."/>
            <person name="Holland P.W.H."/>
            <person name="Satoh N."/>
            <person name="Rokhsar D.S."/>
        </authorList>
    </citation>
    <scope>NUCLEOTIDE SEQUENCE [LARGE SCALE GENOMIC DNA]</scope>
    <source>
        <strain evidence="9">S238N-H82</strain>
        <tissue evidence="9">Testes</tissue>
    </source>
</reference>
<evidence type="ECO:0000313" key="9">
    <source>
        <dbReference type="EMBL" id="EEN50348.1"/>
    </source>
</evidence>
<evidence type="ECO:0000256" key="1">
    <source>
        <dbReference type="ARBA" id="ARBA00004138"/>
    </source>
</evidence>
<dbReference type="PANTHER" id="PTHR23053:SF0">
    <property type="entry name" value="HYDROCEPHALUS-INDUCING PROTEIN HOMOLOG"/>
    <property type="match status" value="1"/>
</dbReference>
<dbReference type="EMBL" id="GG666603">
    <property type="protein sequence ID" value="EEN50348.1"/>
    <property type="molecule type" value="Genomic_DNA"/>
</dbReference>
<feature type="region of interest" description="Disordered" evidence="6">
    <location>
        <begin position="3307"/>
        <end position="3343"/>
    </location>
</feature>
<feature type="domain" description="Hydin adenylate kinase-like" evidence="7">
    <location>
        <begin position="2081"/>
        <end position="2285"/>
    </location>
</feature>
<dbReference type="InterPro" id="IPR033768">
    <property type="entry name" value="Hydin_ADK"/>
</dbReference>
<dbReference type="InterPro" id="IPR013783">
    <property type="entry name" value="Ig-like_fold"/>
</dbReference>
<dbReference type="NCBIfam" id="NF012200">
    <property type="entry name" value="choice_anch_D"/>
    <property type="match status" value="1"/>
</dbReference>
<feature type="domain" description="HYDIN/VesB/CFA65-like Ig-like" evidence="8">
    <location>
        <begin position="4416"/>
        <end position="4515"/>
    </location>
</feature>
<comment type="subcellular location">
    <subcellularLocation>
        <location evidence="1">Cell projection</location>
        <location evidence="1">Cilium</location>
    </subcellularLocation>
    <subcellularLocation>
        <location evidence="2">Cytoplasm</location>
    </subcellularLocation>
</comment>
<sequence>MPTPTQVGSGTEGRLAGTAGDMPRLNYQSKVVAPRNPRLVRGELPPPKMTPSKFLHEMGLDTAGKLANTHEMHLPQIVELLDMAETTHQKFSQVNIDEAMFQPFPSEIRFQNYESHQTYEVPLQLRNNDGVPRLVKVYQTDSPYFKIISPNNVGDKVAPGMASTFRILFTPLEKKDYVHELLCITEREKFVVPVHCIGARAILDFPDYVNFSAWPVKHTATQTLLVRNIGNKDATFSLAAQRPFSVSPSCGVLPVGESMQVTVEFTAPTTGDHVADLVLTYDTGEQVFVELHGVAVNANVRLDKSSLRIENTYISMANQRTINIVNRSDVIVHYHWKLFATVEEESQQRTHYTSELSHEESVERERFLEECITDPTLRDKMSLLTRTYENRRRIVSGDSMLFADDVFQIEPLEGEIWPNQSAEVSVIFKPQEAKTYQQVAYLDITGREARLPLRLRGDGVGPNVQFSFEQLDMGNIFVGSIHTYEVVLANKGDIDAIFSILPNNTHFGLCFTFNPTEGIVLPDGHQAIQITFRSATLGDFQEDFYIAIDGSPQRLKLSFRGCVIGPTFHFDVPRLNFGVVSYGFQHTQTCTIVNTALVPMTFSLHVPGDGTGERSICSLLDLEDGTHASDHQPNQSVSSALQEFIIVPSSGTIPAQSQVKVQVTLVSNTVKKYDSMLVVDVQGVGQGILMLPIVAKCIVPTLAVVTPVLDFGRCFLGFPYEHSIKILNDTELPAKYDIIPQAVDDASTLTYQSSQWRGILQPHTVTEIPLTCTAQQLNEAEEVVYIHIFGSQDPPMQVHVCCVGEGPVVHVAPTELDWGDIRVLTDVHRTVQLSNESLIPAPFSAQMQVHVCCVGEGPVVHVAPTELDWGDIRVLTDVHRTVQLSNESLIPAPFSAQMMRPGSVWRVEPQKGVIPPESAQELVLTAHLDDCIRFKDKLYIQYPSSQPRTIVVQAYGHGTTIVANPPITPAVHLGPHFSDSPCQYHFQLTNKGRRHQQLFWHTEGFPMYRIRRATSNNNNNQNGPTSEPIFHLKPHRMELNPGQTIDVMLEGLTKKPQVLRERMLCHAIIGQSSGKEHIMTMDINVEFIAPLLDLSTRNINFRIDKELVLAINETIMLQVQFDPAYCSDAHSRTEISNLNISYKEHPSKDKVQLCAEVHFPNLTFEKMDIDFGCILNDTEVTRYLDVTNESPMPVKYRWSFLLDDPTQAIKFSRQTEEGEVVEQQVLPEHTKLQLHPEEEEEFGETVAMETGRGEKEPEKDDFDLEGDDKYDEMVRENGPTSEPIFHLKPHRMELNPGQTIDVMLEGLTKKPQVLRERMLCHAIIGQSSGKEHIMTMDINVEFIAPLLDLSTRNINFRIDKIGAEDAEEEMVVEDLPPETGRQSVVSRTAERPTLEERREVLPPLPWLQKEDPTLQLSTGIEEVFDILPLYGILHPGETQRVSFTFYGHSGIGCNATAICEVEGGPTYEVTLKGEASLLEYRLEGLDIDYGKQLFDQVAEAEIVLYNTGKVDFEFAALNMDPMLQNSPPPGMPVLVPHTGQVAANSQQTLTLKFLPGAPEKFHKKFQIQVAHFEPDIITVHGEGIFPRLSFDLPRLPDEDGHYTSLMVQAREALTVEHKVQKQEPVSRAQSELSLQPAGGTEEVFVPAEPELPSELDLQMEVERRILHQHATSVHPKLKLAQPPNVQKKLRKQLTHTELPHYLLHFGYVVLGEVRIHIVRVTNTGYVPVSFSADQSRLHHSGFHIGLHHIHSLPGYPHHETMDFQVTFDPRGANLDLGEVEATVPLHIQGGPTIMLCLRATVTMPEMQVSEEVLDFGTVQCGQCQVITVQLYNHKQVRCEWSSVPQEKQKKGKVARHVPMHLRRQMWPDNKPKPRHFEIMPSSGVLLPGQRVNVQVKFMPTEETLYHQRLPIQLAQSSRRLVLLVSGQGQEPRLEFSSSLLEFGPILPHSSGDEQEIMLRNPAAFPIEVYSLEFDQQYLDEEKDLKERGRMEQVVWRCRITPHPSPPSLQLPAPGLTLTAPLTWSHHQRMSPWMQANGENQEAAIVGVGELEITPVSASIARHLGIDLSPEGKAARNRRGIAIVVHGAPLSGKTGTAVTLAKTYGAAMLTIDGIVLEAISSGNTPSGLRAREMCAAAARENAARDESTDADKSTAVPGSLSVDALTAHTAAAGAAAGSGSVSLAGGAAPSIISNVKKTSIVSGAQKAGGSKAGGNISTGEASSQPAGGTSSPPPAAPIQRRLSVSASVAGEEGLMSCVLPEELLVEILAERFQLNDCHQGVVMDGLETLFSPSQTAAGLAVLKAFNNRKYMYFITLGLEMAVLKARKQKEEEEKERLAKQKEEEEKAALEEMSEDEYDNLSPEQRAEIDRRHLVAKKERMQREMEDRLERERRERELQAQLEAKREEEERLKHKGKRGKGKDDGGAAGKKSVAGGKPGGAPSQDRVAALKAVSSHGAGEHGAKGSPSAAGRPESHETDKSDEKDEGGKKKKGKDGKGRPVSTDVTAKESSATVGEEPVPEPPPEEVQLSNRFKAYEHTQKEISPILEFWDRTQLIVHRPTTPEEEKESADDQPPPSAKRGRAKDKEKERLEKEKQEKERLEKEKLERLKEGAGTPTSQLGGEPFPADSDKGGEEQAKEELGVPHIILDASDPDDPCGPRLLTSGQLPPVDEILDGLGLGPGGPPIPPPATFSVVPYPVKRKSPPGTDVASHYIFVAASQDDPNVAPEDRLPDVEPDTESVTPDKSTKPEKASTGMEEHTATSSRGRSKERDKRSGTDSVKDRRKSASRKGRRSSLSAPSPPPGAATPGSEADGQSTIGDTSTAIEHKSPKLSTFRWVIPAGGDVTLRLRFTSEDLGQFDQTLNFEIVGTRRRYQLYCRGICAFPTISREPRVVFPHRKKSKKSDEIIHKKYVLGTEIMEFGPLLCGKTRDRYKEGRYPENMEKLTIMNTSPLEADITFCFQQDAQATTYLLDPPSMLLKPTESQELTIWAYPKTPGYFEDCLVCCVRENPEPVVFRISCHGVKPEIEMDRKQLFFEKVLLHRKDTKTIYLRNPTLLPVAWRISGVENLGDDFSLSAEQGVIDPKSELALHAHFRAMKPTNTKKIIRLEVSDVDNIMGLVDVENIQVHAEAYDVALDMSFPKGADGGLDFGVIRVMDETKQTLTLKNKGRYEIGYEFMFETSDPNLPEVGSLFSVLPQHGSLLPTDRPTQVQVIFRSRYEVNIKDQPILRCKVIEPSLGDQGETIASIPIKLSVRSVFSRYIIYPEKDIHFGAMMVNSRKSRTITIENKGEFDFKYSIIRYIKETAAQSPQKRLPVPGKARTKSRDGSSSGKSITKPKKAESVRQEVTQANQSRLMLGMFTVYPGFGLIQPGGHQQVQVDCLGEQPGREEVDIAIEISDRDPEDHPGGIPYRLVAEACIPSINTSDIGAIFEEHRIVQNSQASEMLSQLQLESGGMYVEEDNKFVFNNVMVGRKARARFQITNTNKVPCDVAFSVKPLSIKPSSKLHGDVFDVEPSRVAIPTHSHMYVVVSFSPSTMQSFTGLFEATVEGLPSTLAKARNLSFELVGEGTLPRVTLVQPALFNKQGMPLLLYRRLLLGHTQALPMVLKNDGTLPCKVDIDLLDPERGFSLRLKRGSKAIQANGVDSDEEDEPQSKQAHTMSVIVENGVQVEFDVLFKPGAVQQYKGTIHLSVMDNQYEETNIQLIGEGYEEEVTIENLPALDAPLAGVTTEALQAQEEIQAVHGNHLDFGDCAIGEPHQLSFTITNHSKQDVYRFTWPEHAALTFSPQTGHLHPKCTKDITIVFKSDEPKPLSRAAVACKICKILLKQTPDQVQDWDDRLRVIKWVDGETIQVPQEGDKKTTKDQPTPGSGTARLSRKKVTETAEEPGHTVVENSTRDLELQVSATCDFAKLKWKTESIGFKDTLMFQSRIYEFTLNNKGTVSAHFNWQLVTDGLHKSVSFAAADRPPTAPTPDLRPSSRMMLSPPPGEDLTTPSPFSISPETGTVPAGKKQTFSVKFSPMDIRQYEAKLVCSIPNLEEGKQAPVLAVRGRGLLPYCHFELEDSDYINARRNPQMRGPRGAPPGATLDPNTRVIEFAATGISVKTSRSFFILNPTNKDYSFLWNNEDQSDSKLPSPFTCQTSRGHIQAGRKTKVGFQFCTQQLGVVESFWCFTIPELSISVPFLLTGSASEPKVVMDRSHLNFKPLLLGHSAVETIGLCNKEPRSFAFEFLESSLHSEGHAAALTITPMAGTVPPNASFPIDVAFSPTEEKQDNFNVVCHVQQKTETLVLNVKAEGYTTNASVQCEDSAGKKVTLTPQGLNQVSFGQVQIYEKAVRTIHIVNNGKFTFDFNWLKEQQRNPETVIISPEIGSVPVGAHKKCMLTFCPTTRMTLQDCQLALQITNGPTYDLKALGSGVTPGLHFSFLNYDFGPCFVHHAGMPVRKVALKVTNKDSKEVSVNCLFTNTTHLEVQFEPTILSPKESCEVHISFLPRHCVKYFDVLPFEINGLSQTNVEIRGEGTEMTVEVADKRQKIVQLGALLVGTTVKKVVSLVNKSLAPITFNLVCTPSSHLLQDSRVLSISPYQSITLKPRGGKVNAEVTFSPRTRIPQFTEEVMMESEGFSQPLFVLMGSCQGIEVQLDQESIPFGAVVMGSSSTRRMVMRNVGDIGTKFQWKVRQFAPDFSINPSEGYISPGMEVAFNVVFHPTKVSQDIRYEDLECVTEGRKKILLTLTGMCVSTPALKEVLNFSTHVRQKDTKTVTISNRTNQTWELHPVIDGEFWAGLETFLVDPQQNKAYELVYKPLCMTAEGKKHTGTVFFPLPDGTGLLYNLTGTAEPPKAISNITREVPCKTGYTELLTVSNWLKHPQRFRVSIDMVKPDRLDQSTSLKGLDYIDVPGLGKRDYKLNFFAHREGTVTSKVVFREDTTGEYQFYFVTFKATPPGTISTLYLTTPVRQSASHTVTVENPLAVPITFSTDCKVADVSLPPQFVVPAQSEGSMMFEYLPLKAGETNGRLALYSSELGHYTYDLVLRALPAGPERALHFKASLGANQTQTAHLTNFSKQKVEYLCKVDNSDFHVEKTVNAAPGSQGGTEVGIDVTYEPSKLGQSRATLTVSSAVGGEYTFPLVGNCLAPKPQGPYTIRAGSTASIPFKNIFPHTTAFTFTVDNTAFSVKAGETIRAKKTHSIIVGFEGNTSGSKAPKMGKLVVSCPRSAGGEHNVTWTFYVKGVTPS</sequence>
<evidence type="ECO:0000256" key="2">
    <source>
        <dbReference type="ARBA" id="ARBA00004496"/>
    </source>
</evidence>
<protein>
    <recommendedName>
        <fullName evidence="10">Hydrocephalus-inducing protein homolog</fullName>
    </recommendedName>
</protein>
<feature type="compositionally biased region" description="Basic and acidic residues" evidence="6">
    <location>
        <begin position="2363"/>
        <end position="2410"/>
    </location>
</feature>
<evidence type="ECO:0008006" key="10">
    <source>
        <dbReference type="Google" id="ProtNLM"/>
    </source>
</evidence>
<feature type="compositionally biased region" description="Basic and acidic residues" evidence="6">
    <location>
        <begin position="2471"/>
        <end position="2486"/>
    </location>
</feature>
<gene>
    <name evidence="9" type="ORF">BRAFLDRAFT_117689</name>
</gene>
<dbReference type="Pfam" id="PF22544">
    <property type="entry name" value="HYDIN_VesB_CFA65-like_Ig"/>
    <property type="match status" value="4"/>
</dbReference>
<evidence type="ECO:0000259" key="8">
    <source>
        <dbReference type="Pfam" id="PF22544"/>
    </source>
</evidence>
<feature type="region of interest" description="Disordered" evidence="6">
    <location>
        <begin position="1"/>
        <end position="25"/>
    </location>
</feature>
<feature type="compositionally biased region" description="Basic and acidic residues" evidence="6">
    <location>
        <begin position="2333"/>
        <end position="2348"/>
    </location>
</feature>
<feature type="region of interest" description="Disordered" evidence="6">
    <location>
        <begin position="1236"/>
        <end position="1265"/>
    </location>
</feature>
<feature type="region of interest" description="Disordered" evidence="6">
    <location>
        <begin position="3961"/>
        <end position="3990"/>
    </location>
</feature>
<dbReference type="GO" id="GO:0005929">
    <property type="term" value="C:cilium"/>
    <property type="evidence" value="ECO:0007669"/>
    <property type="project" value="UniProtKB-SubCell"/>
</dbReference>
<evidence type="ECO:0000256" key="4">
    <source>
        <dbReference type="ARBA" id="ARBA00023069"/>
    </source>
</evidence>
<evidence type="ECO:0000256" key="5">
    <source>
        <dbReference type="ARBA" id="ARBA00023273"/>
    </source>
</evidence>
<feature type="compositionally biased region" description="Basic and acidic residues" evidence="6">
    <location>
        <begin position="2582"/>
        <end position="2609"/>
    </location>
</feature>
<evidence type="ECO:0000256" key="6">
    <source>
        <dbReference type="SAM" id="MobiDB-lite"/>
    </source>
</evidence>
<feature type="region of interest" description="Disordered" evidence="6">
    <location>
        <begin position="2204"/>
        <end position="2236"/>
    </location>
</feature>
<dbReference type="InterPro" id="IPR053879">
    <property type="entry name" value="HYDIN_VesB_CFA65-like_Ig"/>
</dbReference>
<keyword evidence="5" id="KW-0966">Cell projection</keyword>
<dbReference type="Pfam" id="PF17213">
    <property type="entry name" value="Hydin_ADK"/>
    <property type="match status" value="1"/>
</dbReference>
<feature type="compositionally biased region" description="Basic residues" evidence="6">
    <location>
        <begin position="2780"/>
        <end position="2791"/>
    </location>
</feature>
<dbReference type="InterPro" id="IPR027417">
    <property type="entry name" value="P-loop_NTPase"/>
</dbReference>
<feature type="compositionally biased region" description="Basic and acidic residues" evidence="6">
    <location>
        <begin position="2743"/>
        <end position="2758"/>
    </location>
</feature>
<feature type="compositionally biased region" description="Low complexity" evidence="6">
    <location>
        <begin position="3961"/>
        <end position="3981"/>
    </location>
</feature>
<accession>C3ZBW1</accession>
<feature type="compositionally biased region" description="Low complexity" evidence="6">
    <location>
        <begin position="2220"/>
        <end position="2229"/>
    </location>
</feature>
<feature type="domain" description="HYDIN/VesB/CFA65-like Ig-like" evidence="8">
    <location>
        <begin position="4635"/>
        <end position="4731"/>
    </location>
</feature>
<feature type="region of interest" description="Disordered" evidence="6">
    <location>
        <begin position="2333"/>
        <end position="2686"/>
    </location>
</feature>
<proteinExistence type="predicted"/>